<dbReference type="Gene3D" id="3.40.91.30">
    <property type="match status" value="1"/>
</dbReference>
<organism evidence="2">
    <name type="scientific">viral metagenome</name>
    <dbReference type="NCBI Taxonomy" id="1070528"/>
    <lineage>
        <taxon>unclassified sequences</taxon>
        <taxon>metagenomes</taxon>
        <taxon>organismal metagenomes</taxon>
    </lineage>
</organism>
<reference evidence="2" key="1">
    <citation type="submission" date="2020-03" db="EMBL/GenBank/DDBJ databases">
        <title>The deep terrestrial virosphere.</title>
        <authorList>
            <person name="Holmfeldt K."/>
            <person name="Nilsson E."/>
            <person name="Simone D."/>
            <person name="Lopez-Fernandez M."/>
            <person name="Wu X."/>
            <person name="de Brujin I."/>
            <person name="Lundin D."/>
            <person name="Andersson A."/>
            <person name="Bertilsson S."/>
            <person name="Dopson M."/>
        </authorList>
    </citation>
    <scope>NUCLEOTIDE SEQUENCE</scope>
    <source>
        <strain evidence="2">TM448B00837</strain>
    </source>
</reference>
<keyword evidence="2" id="KW-0378">Hydrolase</keyword>
<dbReference type="GO" id="GO:0004519">
    <property type="term" value="F:endonuclease activity"/>
    <property type="evidence" value="ECO:0007669"/>
    <property type="project" value="UniProtKB-KW"/>
</dbReference>
<feature type="domain" description="TnsA endonuclease N-terminal" evidence="1">
    <location>
        <begin position="161"/>
        <end position="236"/>
    </location>
</feature>
<proteinExistence type="predicted"/>
<dbReference type="EMBL" id="MT144663">
    <property type="protein sequence ID" value="QJH96810.1"/>
    <property type="molecule type" value="Genomic_DNA"/>
</dbReference>
<dbReference type="AlphaFoldDB" id="A0A6M3XFZ8"/>
<dbReference type="InterPro" id="IPR014833">
    <property type="entry name" value="TnsA_N"/>
</dbReference>
<sequence length="278" mass="32931">MKCQICNKEMRVVNNFHLDMHKISILDYKCMFPNVERYDPDVLDIIGKKSRENNVGKKRPQWIKDIMSKVRKEKIANGEIITPFMTMNKFGENNPAWGKHRSNEQIRELKEHNSKMMADAHERGLNYKYGKFYSNKNDKIFLFRSSYEEKMFDILEELECINNYEYETVRIPYLFEGIECHYIPDFLVEFIDGTKVIMEVGPRTFKLYPSNKTYAKFNAAELFCDKRNWKFSIVSEDSLDRLSNMDNSVNCWNDLKPFCHNVVGNDERDGLKSERISG</sequence>
<evidence type="ECO:0000313" key="2">
    <source>
        <dbReference type="EMBL" id="QJH96810.1"/>
    </source>
</evidence>
<dbReference type="Pfam" id="PF08722">
    <property type="entry name" value="Tn7_TnsA-like_N"/>
    <property type="match status" value="1"/>
</dbReference>
<protein>
    <submittedName>
        <fullName evidence="2">Putative endonuclease subunit</fullName>
    </submittedName>
</protein>
<keyword evidence="2" id="KW-0255">Endonuclease</keyword>
<accession>A0A6M3XFZ8</accession>
<evidence type="ECO:0000259" key="1">
    <source>
        <dbReference type="Pfam" id="PF08722"/>
    </source>
</evidence>
<gene>
    <name evidence="2" type="ORF">TM448B00837_0012</name>
</gene>
<name>A0A6M3XFZ8_9ZZZZ</name>
<keyword evidence="2" id="KW-0540">Nuclease</keyword>